<feature type="transmembrane region" description="Helical" evidence="1">
    <location>
        <begin position="214"/>
        <end position="235"/>
    </location>
</feature>
<feature type="transmembrane region" description="Helical" evidence="1">
    <location>
        <begin position="256"/>
        <end position="273"/>
    </location>
</feature>
<dbReference type="InterPro" id="IPR012429">
    <property type="entry name" value="HGSNAT_cat"/>
</dbReference>
<feature type="transmembrane region" description="Helical" evidence="1">
    <location>
        <begin position="478"/>
        <end position="497"/>
    </location>
</feature>
<sequence>MIDTSISSCANSNASLGIDQACFSILNLYINPVIFYAIAWEAYTGTGVPLATLTPKSNTSLIISTKYPLHIYYQTVEPHKNYEYCHTTYTFKEYGSYGWNISSADICSNIYVIHEPRNSYFPILTAFMIYMLLAVTWTTSKVIIRVIRGKLSPNNVYDDLNRLQEENTTHPVIRVTKFSSRIQSVDAFRGIAILLMIFVNNGGGKYVFFNHSAWFGLSVADLILPWFAWIMGMSITISKRAELRLTTSRVKITLCCLRRSAILILLGLMLNSIDSKSLNDLRFPGILQLLAVSYFVCAILETIFMKPHSQDILLQFGRFAIFRDILDSWPQWLIMAGIMTTHTLITFFLHIPNCPTGYFGPGGKYHYRGKYMNCTAGAAGYIDRLIFGNHTYSKIKDSIYGQILRYDPEGLMNTISAIFIVYLGVHAGKILLLYYQGNARLIRWFLWAIFTGIIAGILCNFESEGGVIPVSKRMMTLSYVLTCSSFAFLLYAILYFLIDYKQFWSGAPFIYAGINPIFLYVGHVLTKDLFPWAWNIAHPSHASLLAMNLWTTTLWAIIAYLLYRKDIIITI</sequence>
<feature type="transmembrane region" description="Helical" evidence="1">
    <location>
        <begin position="509"/>
        <end position="525"/>
    </location>
</feature>
<feature type="transmembrane region" description="Helical" evidence="1">
    <location>
        <begin position="120"/>
        <end position="140"/>
    </location>
</feature>
<evidence type="ECO:0000256" key="1">
    <source>
        <dbReference type="SAM" id="Phobius"/>
    </source>
</evidence>
<evidence type="ECO:0000313" key="5">
    <source>
        <dbReference type="RefSeq" id="XP_033359347.1"/>
    </source>
</evidence>
<proteinExistence type="predicted"/>
<keyword evidence="1" id="KW-0472">Membrane</keyword>
<dbReference type="Proteomes" id="UP000504631">
    <property type="component" value="Unplaced"/>
</dbReference>
<dbReference type="RefSeq" id="XP_033359347.1">
    <property type="nucleotide sequence ID" value="XM_033503456.1"/>
</dbReference>
<dbReference type="AlphaFoldDB" id="A0A6J3L145"/>
<feature type="transmembrane region" description="Helical" evidence="1">
    <location>
        <begin position="332"/>
        <end position="351"/>
    </location>
</feature>
<feature type="transmembrane region" description="Helical" evidence="1">
    <location>
        <begin position="545"/>
        <end position="563"/>
    </location>
</feature>
<organism evidence="3 6">
    <name type="scientific">Bombus vosnesenskii</name>
    <dbReference type="NCBI Taxonomy" id="207650"/>
    <lineage>
        <taxon>Eukaryota</taxon>
        <taxon>Metazoa</taxon>
        <taxon>Ecdysozoa</taxon>
        <taxon>Arthropoda</taxon>
        <taxon>Hexapoda</taxon>
        <taxon>Insecta</taxon>
        <taxon>Pterygota</taxon>
        <taxon>Neoptera</taxon>
        <taxon>Endopterygota</taxon>
        <taxon>Hymenoptera</taxon>
        <taxon>Apocrita</taxon>
        <taxon>Aculeata</taxon>
        <taxon>Apoidea</taxon>
        <taxon>Anthophila</taxon>
        <taxon>Apidae</taxon>
        <taxon>Bombus</taxon>
        <taxon>Pyrobombus</taxon>
    </lineage>
</organism>
<name>A0A6J3L145_9HYME</name>
<dbReference type="PANTHER" id="PTHR31061">
    <property type="entry name" value="LD22376P"/>
    <property type="match status" value="1"/>
</dbReference>
<feature type="transmembrane region" description="Helical" evidence="1">
    <location>
        <begin position="285"/>
        <end position="304"/>
    </location>
</feature>
<dbReference type="Pfam" id="PF07786">
    <property type="entry name" value="HGSNAT_cat"/>
    <property type="match status" value="1"/>
</dbReference>
<feature type="transmembrane region" description="Helical" evidence="1">
    <location>
        <begin position="187"/>
        <end position="208"/>
    </location>
</feature>
<feature type="transmembrane region" description="Helical" evidence="1">
    <location>
        <begin position="441"/>
        <end position="458"/>
    </location>
</feature>
<dbReference type="RefSeq" id="XP_033359348.1">
    <property type="nucleotide sequence ID" value="XM_033503457.1"/>
</dbReference>
<evidence type="ECO:0000313" key="3">
    <source>
        <dbReference type="Proteomes" id="UP000504631"/>
    </source>
</evidence>
<keyword evidence="1" id="KW-0812">Transmembrane</keyword>
<keyword evidence="3" id="KW-1185">Reference proteome</keyword>
<feature type="transmembrane region" description="Helical" evidence="1">
    <location>
        <begin position="414"/>
        <end position="434"/>
    </location>
</feature>
<evidence type="ECO:0000259" key="2">
    <source>
        <dbReference type="Pfam" id="PF07786"/>
    </source>
</evidence>
<feature type="domain" description="Heparan-alpha-glucosaminide N-acetyltransferase catalytic" evidence="2">
    <location>
        <begin position="181"/>
        <end position="342"/>
    </location>
</feature>
<reference evidence="4 5" key="1">
    <citation type="submission" date="2025-04" db="UniProtKB">
        <authorList>
            <consortium name="RefSeq"/>
        </authorList>
    </citation>
    <scope>IDENTIFICATION</scope>
    <source>
        <tissue evidence="4 5">Muscle</tissue>
    </source>
</reference>
<dbReference type="PANTHER" id="PTHR31061:SF24">
    <property type="entry name" value="LD22376P"/>
    <property type="match status" value="1"/>
</dbReference>
<evidence type="ECO:0000313" key="4">
    <source>
        <dbReference type="RefSeq" id="XP_033359346.1"/>
    </source>
</evidence>
<keyword evidence="1" id="KW-1133">Transmembrane helix</keyword>
<gene>
    <name evidence="4 5 6" type="primary">LOC117238503</name>
</gene>
<dbReference type="KEGG" id="bvk:117238503"/>
<dbReference type="RefSeq" id="XP_033359346.1">
    <property type="nucleotide sequence ID" value="XM_033503455.1"/>
</dbReference>
<dbReference type="GeneID" id="117238503"/>
<evidence type="ECO:0000313" key="6">
    <source>
        <dbReference type="RefSeq" id="XP_033359348.1"/>
    </source>
</evidence>
<protein>
    <submittedName>
        <fullName evidence="4 5">Heparan-alpha-glucosaminide N-acetyltransferase-like isoform X1</fullName>
    </submittedName>
</protein>
<accession>A0A6J3L145</accession>